<organism evidence="1 2">
    <name type="scientific">Andreesenia angusta</name>
    <dbReference type="NCBI Taxonomy" id="39480"/>
    <lineage>
        <taxon>Bacteria</taxon>
        <taxon>Bacillati</taxon>
        <taxon>Bacillota</taxon>
        <taxon>Tissierellia</taxon>
        <taxon>Tissierellales</taxon>
        <taxon>Gottschalkiaceae</taxon>
        <taxon>Andreesenia</taxon>
    </lineage>
</organism>
<reference evidence="1 2" key="1">
    <citation type="submission" date="2016-09" db="EMBL/GenBank/DDBJ databases">
        <title>Genome sequence of Eubacterium angustum.</title>
        <authorList>
            <person name="Poehlein A."/>
            <person name="Daniel R."/>
        </authorList>
    </citation>
    <scope>NUCLEOTIDE SEQUENCE [LARGE SCALE GENOMIC DNA]</scope>
    <source>
        <strain evidence="1 2">DSM 1989</strain>
    </source>
</reference>
<dbReference type="Proteomes" id="UP000180254">
    <property type="component" value="Unassembled WGS sequence"/>
</dbReference>
<evidence type="ECO:0000313" key="1">
    <source>
        <dbReference type="EMBL" id="OHW62473.1"/>
    </source>
</evidence>
<gene>
    <name evidence="1" type="ORF">EUAN_10350</name>
</gene>
<dbReference type="AlphaFoldDB" id="A0A1S1V7A1"/>
<dbReference type="RefSeq" id="WP_071062379.1">
    <property type="nucleotide sequence ID" value="NZ_MKIE01000003.1"/>
</dbReference>
<comment type="caution">
    <text evidence="1">The sequence shown here is derived from an EMBL/GenBank/DDBJ whole genome shotgun (WGS) entry which is preliminary data.</text>
</comment>
<name>A0A1S1V7A1_9FIRM</name>
<dbReference type="OrthoDB" id="2082779at2"/>
<protein>
    <submittedName>
        <fullName evidence="1">Uncharacterized protein</fullName>
    </submittedName>
</protein>
<keyword evidence="2" id="KW-1185">Reference proteome</keyword>
<accession>A0A1S1V7A1</accession>
<sequence>MPRVFPHNKNALKSKINARKREAELTEEEKKNMASCRGDKQAHPCKNPVYLCTECGNYGCNQSDLDICTEQGFKNDKCLNCRVVGKIVLVMQDEYDEIVEEWEKEVPEVK</sequence>
<proteinExistence type="predicted"/>
<dbReference type="EMBL" id="MKIE01000003">
    <property type="protein sequence ID" value="OHW62473.1"/>
    <property type="molecule type" value="Genomic_DNA"/>
</dbReference>
<evidence type="ECO:0000313" key="2">
    <source>
        <dbReference type="Proteomes" id="UP000180254"/>
    </source>
</evidence>